<feature type="domain" description="HTH cro/C1-type" evidence="1">
    <location>
        <begin position="18"/>
        <end position="73"/>
    </location>
</feature>
<proteinExistence type="predicted"/>
<gene>
    <name evidence="2" type="ORF">F3B52_28135</name>
</gene>
<dbReference type="Pfam" id="PF01381">
    <property type="entry name" value="HTH_3"/>
    <property type="match status" value="1"/>
</dbReference>
<dbReference type="InterPro" id="IPR001387">
    <property type="entry name" value="Cro/C1-type_HTH"/>
</dbReference>
<reference evidence="2" key="1">
    <citation type="journal article" date="2019" name="Nat. Med.">
        <title>A library of human gut bacterial isolates paired with longitudinal multiomics data enables mechanistic microbiome research.</title>
        <authorList>
            <person name="Poyet M."/>
            <person name="Groussin M."/>
            <person name="Gibbons S.M."/>
            <person name="Avila-Pacheco J."/>
            <person name="Jiang X."/>
            <person name="Kearney S.M."/>
            <person name="Perrotta A.R."/>
            <person name="Berdy B."/>
            <person name="Zhao S."/>
            <person name="Lieberman T.D."/>
            <person name="Swanson P.K."/>
            <person name="Smith M."/>
            <person name="Roesemann S."/>
            <person name="Alexander J.E."/>
            <person name="Rich S.A."/>
            <person name="Livny J."/>
            <person name="Vlamakis H."/>
            <person name="Clish C."/>
            <person name="Bullock K."/>
            <person name="Deik A."/>
            <person name="Scott J."/>
            <person name="Pierce K.A."/>
            <person name="Xavier R.J."/>
            <person name="Alm E.J."/>
        </authorList>
    </citation>
    <scope>NUCLEOTIDE SEQUENCE</scope>
    <source>
        <strain evidence="2">BIOML-A16</strain>
    </source>
</reference>
<dbReference type="CDD" id="cd00093">
    <property type="entry name" value="HTH_XRE"/>
    <property type="match status" value="1"/>
</dbReference>
<dbReference type="EMBL" id="VWFQ01000240">
    <property type="protein sequence ID" value="KAA4630181.1"/>
    <property type="molecule type" value="Genomic_DNA"/>
</dbReference>
<dbReference type="SMART" id="SM00530">
    <property type="entry name" value="HTH_XRE"/>
    <property type="match status" value="1"/>
</dbReference>
<dbReference type="GO" id="GO:0003677">
    <property type="term" value="F:DNA binding"/>
    <property type="evidence" value="ECO:0007669"/>
    <property type="project" value="InterPro"/>
</dbReference>
<comment type="caution">
    <text evidence="2">The sequence shown here is derived from an EMBL/GenBank/DDBJ whole genome shotgun (WGS) entry which is preliminary data.</text>
</comment>
<dbReference type="SUPFAM" id="SSF47413">
    <property type="entry name" value="lambda repressor-like DNA-binding domains"/>
    <property type="match status" value="1"/>
</dbReference>
<dbReference type="InterPro" id="IPR010982">
    <property type="entry name" value="Lambda_DNA-bd_dom_sf"/>
</dbReference>
<protein>
    <submittedName>
        <fullName evidence="2">Helix-turn-helix transcriptional regulator</fullName>
    </submittedName>
</protein>
<dbReference type="Gene3D" id="1.10.260.40">
    <property type="entry name" value="lambda repressor-like DNA-binding domains"/>
    <property type="match status" value="1"/>
</dbReference>
<name>A0A642BZQ4_BACOV</name>
<organism evidence="2">
    <name type="scientific">Bacteroides ovatus</name>
    <dbReference type="NCBI Taxonomy" id="28116"/>
    <lineage>
        <taxon>Bacteria</taxon>
        <taxon>Pseudomonadati</taxon>
        <taxon>Bacteroidota</taxon>
        <taxon>Bacteroidia</taxon>
        <taxon>Bacteroidales</taxon>
        <taxon>Bacteroidaceae</taxon>
        <taxon>Bacteroides</taxon>
    </lineage>
</organism>
<dbReference type="AlphaFoldDB" id="A0A642BZQ4"/>
<sequence length="97" mass="11278">MWTSKSNMAIMEELGSRLKEYRIRKNLLQKELALNAGVGLDTIVRLECGSSISTEKFIRILRVLDMLENIEEFIPEPPISPILMRDLKGKKRYRVRS</sequence>
<accession>A0A642BZQ4</accession>
<evidence type="ECO:0000259" key="1">
    <source>
        <dbReference type="PROSITE" id="PS50943"/>
    </source>
</evidence>
<dbReference type="PROSITE" id="PS50943">
    <property type="entry name" value="HTH_CROC1"/>
    <property type="match status" value="1"/>
</dbReference>
<evidence type="ECO:0000313" key="2">
    <source>
        <dbReference type="EMBL" id="KAA4630181.1"/>
    </source>
</evidence>